<dbReference type="EMBL" id="CP075566">
    <property type="protein sequence ID" value="QVW26959.1"/>
    <property type="molecule type" value="Genomic_DNA"/>
</dbReference>
<keyword evidence="3" id="KW-1185">Reference proteome</keyword>
<protein>
    <recommendedName>
        <fullName evidence="4">Fimbrial protein</fullName>
    </recommendedName>
</protein>
<feature type="chain" id="PRO_5046759362" description="Fimbrial protein" evidence="1">
    <location>
        <begin position="24"/>
        <end position="419"/>
    </location>
</feature>
<keyword evidence="1" id="KW-0732">Signal</keyword>
<evidence type="ECO:0000313" key="2">
    <source>
        <dbReference type="EMBL" id="QVW26959.1"/>
    </source>
</evidence>
<reference evidence="2 3" key="1">
    <citation type="submission" date="2021-05" db="EMBL/GenBank/DDBJ databases">
        <title>Complete genome of the cytokinin-producing biocontrol strain Pseudomonas fluorescens G20-18.</title>
        <authorList>
            <person name="Nielsen T.K."/>
            <person name="Mekureyaw M.F."/>
            <person name="Hansen L.H."/>
            <person name="Nicolaisen M.H."/>
            <person name="Roitsch T.G."/>
            <person name="Hennessy R.C."/>
        </authorList>
    </citation>
    <scope>NUCLEOTIDE SEQUENCE [LARGE SCALE GENOMIC DNA]</scope>
    <source>
        <strain evidence="2 3">G20-18</strain>
    </source>
</reference>
<proteinExistence type="predicted"/>
<evidence type="ECO:0008006" key="4">
    <source>
        <dbReference type="Google" id="ProtNLM"/>
    </source>
</evidence>
<gene>
    <name evidence="2" type="ORF">KJF94_21010</name>
</gene>
<evidence type="ECO:0000256" key="1">
    <source>
        <dbReference type="SAM" id="SignalP"/>
    </source>
</evidence>
<dbReference type="Proteomes" id="UP000681155">
    <property type="component" value="Chromosome"/>
</dbReference>
<sequence length="419" mass="45594">MKNMMGRCLLGGVLISASLMAGAATVEITAEFKPDPTNPMVNKFTNTSPPDGYCAGEPAACKAANIFSLNIPSGFPQTRGGPIKANHPDQRQGAYFQVPSDWRSITVVPDDAGGNPETLEIRIAGIGGRHDLGASVHDITGGDVYGHWNLWSSGHWGLTAPAPCRSAGTKVSGGAHFINYMWLVPEGAGVCAPQAKFDIPDFHLRFIQFAYELRTPNPLKMRTGRYTGQITYSMGPRGDFDFGDHVRPNDNSLTLNFVLDVMHELKVEVPPGGNRIELLPQGGWQAWLNKGRKPERLFRDQTFNISASSRFKMSMECQFKAFDINSCAVADSEGQIIAGLNVSVSLPRGLSDASGRPVERRPLLLDGSGTELFQPTFYVERKPGTLHFEIPANEVAEMISPGRPGQYSGNVTVIWDSEV</sequence>
<organism evidence="2 3">
    <name type="scientific">Pseudomonas hormoni</name>
    <dbReference type="NCBI Taxonomy" id="3093767"/>
    <lineage>
        <taxon>Bacteria</taxon>
        <taxon>Pseudomonadati</taxon>
        <taxon>Pseudomonadota</taxon>
        <taxon>Gammaproteobacteria</taxon>
        <taxon>Pseudomonadales</taxon>
        <taxon>Pseudomonadaceae</taxon>
        <taxon>Pseudomonas</taxon>
    </lineage>
</organism>
<name>A0ABX8F739_9PSED</name>
<feature type="signal peptide" evidence="1">
    <location>
        <begin position="1"/>
        <end position="23"/>
    </location>
</feature>
<evidence type="ECO:0000313" key="3">
    <source>
        <dbReference type="Proteomes" id="UP000681155"/>
    </source>
</evidence>
<accession>A0ABX8F739</accession>